<organism evidence="14 15">
    <name type="scientific">Labrys miyagiensis</name>
    <dbReference type="NCBI Taxonomy" id="346912"/>
    <lineage>
        <taxon>Bacteria</taxon>
        <taxon>Pseudomonadati</taxon>
        <taxon>Pseudomonadota</taxon>
        <taxon>Alphaproteobacteria</taxon>
        <taxon>Hyphomicrobiales</taxon>
        <taxon>Xanthobacteraceae</taxon>
        <taxon>Labrys</taxon>
    </lineage>
</organism>
<dbReference type="RefSeq" id="WP_284316378.1">
    <property type="nucleotide sequence ID" value="NZ_BSPC01000075.1"/>
</dbReference>
<feature type="transmembrane region" description="Helical" evidence="13">
    <location>
        <begin position="129"/>
        <end position="154"/>
    </location>
</feature>
<evidence type="ECO:0000256" key="5">
    <source>
        <dbReference type="ARBA" id="ARBA00022475"/>
    </source>
</evidence>
<evidence type="ECO:0000256" key="2">
    <source>
        <dbReference type="ARBA" id="ARBA00004651"/>
    </source>
</evidence>
<keyword evidence="3" id="KW-0171">Cobalt transport</keyword>
<keyword evidence="4 13" id="KW-0813">Transport</keyword>
<comment type="similarity">
    <text evidence="13">Belongs to the NiCoT transporter (TC 2.A.52) family.</text>
</comment>
<evidence type="ECO:0000256" key="3">
    <source>
        <dbReference type="ARBA" id="ARBA00022426"/>
    </source>
</evidence>
<feature type="transmembrane region" description="Helical" evidence="13">
    <location>
        <begin position="88"/>
        <end position="108"/>
    </location>
</feature>
<evidence type="ECO:0000256" key="8">
    <source>
        <dbReference type="ARBA" id="ARBA00022989"/>
    </source>
</evidence>
<evidence type="ECO:0000256" key="12">
    <source>
        <dbReference type="ARBA" id="ARBA00023285"/>
    </source>
</evidence>
<gene>
    <name evidence="14" type="ORF">GCM10007874_64650</name>
</gene>
<feature type="transmembrane region" description="Helical" evidence="13">
    <location>
        <begin position="232"/>
        <end position="250"/>
    </location>
</feature>
<name>A0ABQ6CXN7_9HYPH</name>
<dbReference type="PANTHER" id="PTHR40659">
    <property type="entry name" value="NICKEL/COBALT EFFLUX SYSTEM RCNA"/>
    <property type="match status" value="1"/>
</dbReference>
<accession>A0ABQ6CXN7</accession>
<evidence type="ECO:0000256" key="11">
    <source>
        <dbReference type="ARBA" id="ARBA00023136"/>
    </source>
</evidence>
<evidence type="ECO:0000256" key="9">
    <source>
        <dbReference type="ARBA" id="ARBA00023065"/>
    </source>
</evidence>
<keyword evidence="7 13" id="KW-0812">Transmembrane</keyword>
<feature type="transmembrane region" description="Helical" evidence="13">
    <location>
        <begin position="311"/>
        <end position="331"/>
    </location>
</feature>
<comment type="function">
    <text evidence="1">Efflux system for nickel and cobalt.</text>
</comment>
<proteinExistence type="inferred from homology"/>
<keyword evidence="12" id="KW-0170">Cobalt</keyword>
<dbReference type="Pfam" id="PF03824">
    <property type="entry name" value="NicO"/>
    <property type="match status" value="2"/>
</dbReference>
<evidence type="ECO:0000256" key="4">
    <source>
        <dbReference type="ARBA" id="ARBA00022448"/>
    </source>
</evidence>
<dbReference type="InterPro" id="IPR011541">
    <property type="entry name" value="Ni/Co_transpt_high_affinity"/>
</dbReference>
<evidence type="ECO:0000256" key="10">
    <source>
        <dbReference type="ARBA" id="ARBA00023112"/>
    </source>
</evidence>
<protein>
    <recommendedName>
        <fullName evidence="13">Nickel/cobalt efflux system</fullName>
    </recommendedName>
</protein>
<evidence type="ECO:0000256" key="1">
    <source>
        <dbReference type="ARBA" id="ARBA00002510"/>
    </source>
</evidence>
<reference evidence="15" key="1">
    <citation type="journal article" date="2019" name="Int. J. Syst. Evol. Microbiol.">
        <title>The Global Catalogue of Microorganisms (GCM) 10K type strain sequencing project: providing services to taxonomists for standard genome sequencing and annotation.</title>
        <authorList>
            <consortium name="The Broad Institute Genomics Platform"/>
            <consortium name="The Broad Institute Genome Sequencing Center for Infectious Disease"/>
            <person name="Wu L."/>
            <person name="Ma J."/>
        </authorList>
    </citation>
    <scope>NUCLEOTIDE SEQUENCE [LARGE SCALE GENOMIC DNA]</scope>
    <source>
        <strain evidence="15">NBRC 101365</strain>
    </source>
</reference>
<evidence type="ECO:0000256" key="7">
    <source>
        <dbReference type="ARBA" id="ARBA00022692"/>
    </source>
</evidence>
<dbReference type="Proteomes" id="UP001156882">
    <property type="component" value="Unassembled WGS sequence"/>
</dbReference>
<feature type="transmembrane region" description="Helical" evidence="13">
    <location>
        <begin position="256"/>
        <end position="283"/>
    </location>
</feature>
<keyword evidence="5" id="KW-1003">Cell membrane</keyword>
<comment type="caution">
    <text evidence="14">The sequence shown here is derived from an EMBL/GenBank/DDBJ whole genome shotgun (WGS) entry which is preliminary data.</text>
</comment>
<evidence type="ECO:0000256" key="6">
    <source>
        <dbReference type="ARBA" id="ARBA00022596"/>
    </source>
</evidence>
<evidence type="ECO:0000313" key="15">
    <source>
        <dbReference type="Proteomes" id="UP001156882"/>
    </source>
</evidence>
<dbReference type="EMBL" id="BSPC01000075">
    <property type="protein sequence ID" value="GLS23444.1"/>
    <property type="molecule type" value="Genomic_DNA"/>
</dbReference>
<keyword evidence="10" id="KW-0921">Nickel transport</keyword>
<evidence type="ECO:0000256" key="13">
    <source>
        <dbReference type="RuleBase" id="RU362101"/>
    </source>
</evidence>
<comment type="subcellular location">
    <subcellularLocation>
        <location evidence="2 13">Cell membrane</location>
        <topology evidence="2 13">Multi-pass membrane protein</topology>
    </subcellularLocation>
</comment>
<dbReference type="PANTHER" id="PTHR40659:SF1">
    <property type="entry name" value="NICKEL_COBALT EFFLUX SYSTEM RCNA"/>
    <property type="match status" value="1"/>
</dbReference>
<sequence length="334" mass="35086">MTSSYLTAGSRKPYLVLVLAWSTLAILLLTAGHALAQRASPFGVTQPEPNLPGFLNNSPFFVWVYLQTAQFNREINQLVVAAKQNGTLGWGLVTASFIYGIFHAAGPGHGKAVISSYLFANEEAVKRGILLSGAFALAQAVSAVVIVTILAGLLNATSATMDNTTLALERLSNVMVMAVGAWLLWRKGRALWGLIAARYGLPGADIHQHDENCGHLALPTDTPLARRNNIRAILLAGLRPCTGALVVLVLTWKLGIYGVGVISTFVMGLGTACTIALIATIAVSAKSLAVRMAAPESFGAAVAVRTLEASLALLVFALGLALLLLSTVITMPGM</sequence>
<keyword evidence="9" id="KW-0406">Ion transport</keyword>
<evidence type="ECO:0000313" key="14">
    <source>
        <dbReference type="EMBL" id="GLS23444.1"/>
    </source>
</evidence>
<keyword evidence="6" id="KW-0533">Nickel</keyword>
<keyword evidence="8 13" id="KW-1133">Transmembrane helix</keyword>
<keyword evidence="11 13" id="KW-0472">Membrane</keyword>
<keyword evidence="15" id="KW-1185">Reference proteome</keyword>
<feature type="transmembrane region" description="Helical" evidence="13">
    <location>
        <begin position="166"/>
        <end position="185"/>
    </location>
</feature>
<dbReference type="InterPro" id="IPR051224">
    <property type="entry name" value="NiCoT_RcnA"/>
</dbReference>